<dbReference type="Gene3D" id="6.10.140.2180">
    <property type="match status" value="1"/>
</dbReference>
<sequence length="45" mass="4744">MFAVAMATLLAEFNTYLDRPGAGPAADLVGYRQHAMCSAGTNSPR</sequence>
<reference evidence="1 2" key="1">
    <citation type="submission" date="2019-10" db="EMBL/GenBank/DDBJ databases">
        <title>Whole genome shotgun sequence of Streptomyces angustmyceticus NBRC 3934.</title>
        <authorList>
            <person name="Hosoyama A."/>
            <person name="Ichikawa N."/>
            <person name="Kimura A."/>
            <person name="Kitahashi Y."/>
            <person name="Komaki H."/>
            <person name="Uohara A."/>
        </authorList>
    </citation>
    <scope>NUCLEOTIDE SEQUENCE [LARGE SCALE GENOMIC DNA]</scope>
    <source>
        <strain evidence="1 2">NBRC 3934</strain>
    </source>
</reference>
<protein>
    <submittedName>
        <fullName evidence="1">Uncharacterized protein</fullName>
    </submittedName>
</protein>
<organism evidence="1 2">
    <name type="scientific">Streptomyces angustmyceticus</name>
    <dbReference type="NCBI Taxonomy" id="285578"/>
    <lineage>
        <taxon>Bacteria</taxon>
        <taxon>Bacillati</taxon>
        <taxon>Actinomycetota</taxon>
        <taxon>Actinomycetes</taxon>
        <taxon>Kitasatosporales</taxon>
        <taxon>Streptomycetaceae</taxon>
        <taxon>Streptomyces</taxon>
    </lineage>
</organism>
<dbReference type="AlphaFoldDB" id="A0A5J4LTN4"/>
<name>A0A5J4LTN4_9ACTN</name>
<comment type="caution">
    <text evidence="1">The sequence shown here is derived from an EMBL/GenBank/DDBJ whole genome shotgun (WGS) entry which is preliminary data.</text>
</comment>
<proteinExistence type="predicted"/>
<dbReference type="EMBL" id="BLAG01000020">
    <property type="protein sequence ID" value="GES33658.1"/>
    <property type="molecule type" value="Genomic_DNA"/>
</dbReference>
<gene>
    <name evidence="1" type="ORF">San01_61460</name>
</gene>
<accession>A0A5J4LTN4</accession>
<evidence type="ECO:0000313" key="1">
    <source>
        <dbReference type="EMBL" id="GES33658.1"/>
    </source>
</evidence>
<dbReference type="RefSeq" id="WP_174887014.1">
    <property type="nucleotide sequence ID" value="NZ_BLAG01000020.1"/>
</dbReference>
<dbReference type="Proteomes" id="UP000325598">
    <property type="component" value="Unassembled WGS sequence"/>
</dbReference>
<dbReference type="GeneID" id="96750189"/>
<keyword evidence="2" id="KW-1185">Reference proteome</keyword>
<evidence type="ECO:0000313" key="2">
    <source>
        <dbReference type="Proteomes" id="UP000325598"/>
    </source>
</evidence>